<accession>A0A089P0A4</accession>
<dbReference type="STRING" id="693986.MOC_5342"/>
<dbReference type="EMBL" id="CP003811">
    <property type="protein sequence ID" value="AIQ93097.1"/>
    <property type="molecule type" value="Genomic_DNA"/>
</dbReference>
<evidence type="ECO:0000256" key="1">
    <source>
        <dbReference type="SAM" id="MobiDB-lite"/>
    </source>
</evidence>
<protein>
    <submittedName>
        <fullName evidence="2">Protein of unassigned function</fullName>
    </submittedName>
</protein>
<feature type="compositionally biased region" description="Basic and acidic residues" evidence="1">
    <location>
        <begin position="127"/>
        <end position="137"/>
    </location>
</feature>
<feature type="compositionally biased region" description="Basic and acidic residues" evidence="1">
    <location>
        <begin position="13"/>
        <end position="26"/>
    </location>
</feature>
<organism evidence="2 3">
    <name type="scientific">Methylobacterium oryzae CBMB20</name>
    <dbReference type="NCBI Taxonomy" id="693986"/>
    <lineage>
        <taxon>Bacteria</taxon>
        <taxon>Pseudomonadati</taxon>
        <taxon>Pseudomonadota</taxon>
        <taxon>Alphaproteobacteria</taxon>
        <taxon>Hyphomicrobiales</taxon>
        <taxon>Methylobacteriaceae</taxon>
        <taxon>Methylobacterium</taxon>
    </lineage>
</organism>
<dbReference type="Proteomes" id="UP000029492">
    <property type="component" value="Chromosome"/>
</dbReference>
<sequence>MRAQSTRKLPWIGRDDPHRTPGKEKQASSVPACGGPTRPKKPVRRCFKLRPPWRAGFAGFASGCRLLSGSGVATWMPAVGIHPCDHRSFKTPGGCPAVDRMPTNRHAATGTCEIGHGAYTETGPARQGEDAPDRPLFRPESTPRAARCKNDAARPGRRRRAGFPSGAEAGI</sequence>
<proteinExistence type="predicted"/>
<keyword evidence="3" id="KW-1185">Reference proteome</keyword>
<dbReference type="AlphaFoldDB" id="A0A089P0A4"/>
<dbReference type="KEGG" id="mor:MOC_5342"/>
<evidence type="ECO:0000313" key="2">
    <source>
        <dbReference type="EMBL" id="AIQ93097.1"/>
    </source>
</evidence>
<feature type="compositionally biased region" description="Low complexity" evidence="1">
    <location>
        <begin position="162"/>
        <end position="171"/>
    </location>
</feature>
<evidence type="ECO:0000313" key="3">
    <source>
        <dbReference type="Proteomes" id="UP000029492"/>
    </source>
</evidence>
<name>A0A089P0A4_9HYPH</name>
<gene>
    <name evidence="2" type="ORF">MOC_5342</name>
</gene>
<reference evidence="2 3" key="1">
    <citation type="journal article" date="2014" name="PLoS ONE">
        <title>Genome Information of Methylobacterium oryzae, a Plant-Probiotic Methylotroph in the Phyllosphere.</title>
        <authorList>
            <person name="Kwak M.J."/>
            <person name="Jeong H."/>
            <person name="Madhaiyan M."/>
            <person name="Lee Y."/>
            <person name="Sa T.M."/>
            <person name="Oh T.K."/>
            <person name="Kim J.F."/>
        </authorList>
    </citation>
    <scope>NUCLEOTIDE SEQUENCE [LARGE SCALE GENOMIC DNA]</scope>
    <source>
        <strain evidence="2 3">CBMB20</strain>
    </source>
</reference>
<feature type="region of interest" description="Disordered" evidence="1">
    <location>
        <begin position="1"/>
        <end position="43"/>
    </location>
</feature>
<dbReference type="HOGENOM" id="CLU_1561138_0_0_5"/>
<feature type="region of interest" description="Disordered" evidence="1">
    <location>
        <begin position="115"/>
        <end position="171"/>
    </location>
</feature>